<sequence length="424" mass="48561">MRPESDSLSNGREVRGATFMWTTEAVERALERRAIPQSQPEDSISCDLWPSNERNLRHRSKYTNENRSNTQATALSRCNSRTDSGRTKGSISKQQHFCLHFARGRCVKGYECLYLHHLPTGFHEAAKPALYDIFGREKHRLEREDNGGTGSHMRQCRTLFVYFGGAGEWGGQRLRQLISKSFGEWGPVEDIHVVPSKCISFVRYKFIVSAEFAKEAMMGQNLFGGKESLTVRWANDDPNPTAIHRVKREREDVIVDASERANTRTPSWHDNERRQYAYLQTTRGQNFPYQNSLHTQDYPDTEAQYEAHLNNVSTQSSTKHALQDVKMMHDENPDSVEEDYEIRGARPFSKSRTIMPQVFELEENSQKVSNQAEINEISRRTQLDSEILRAQHVAYRAYLDAGGKPDDWNPDSLSTFVAAPGSFC</sequence>
<evidence type="ECO:0000256" key="3">
    <source>
        <dbReference type="ARBA" id="ARBA00022664"/>
    </source>
</evidence>
<evidence type="ECO:0000256" key="9">
    <source>
        <dbReference type="ARBA" id="ARBA00023187"/>
    </source>
</evidence>
<dbReference type="GO" id="GO:0006397">
    <property type="term" value="P:mRNA processing"/>
    <property type="evidence" value="ECO:0007669"/>
    <property type="project" value="UniProtKB-KW"/>
</dbReference>
<dbReference type="SUPFAM" id="SSF54928">
    <property type="entry name" value="RNA-binding domain, RBD"/>
    <property type="match status" value="1"/>
</dbReference>
<dbReference type="GO" id="GO:0008270">
    <property type="term" value="F:zinc ion binding"/>
    <property type="evidence" value="ECO:0007669"/>
    <property type="project" value="UniProtKB-KW"/>
</dbReference>
<dbReference type="AlphaFoldDB" id="A0A7R9TGT8"/>
<evidence type="ECO:0000256" key="10">
    <source>
        <dbReference type="ARBA" id="ARBA00023242"/>
    </source>
</evidence>
<evidence type="ECO:0000256" key="5">
    <source>
        <dbReference type="ARBA" id="ARBA00022728"/>
    </source>
</evidence>
<dbReference type="GO" id="GO:0000974">
    <property type="term" value="C:Prp19 complex"/>
    <property type="evidence" value="ECO:0007669"/>
    <property type="project" value="TreeGrafter"/>
</dbReference>
<keyword evidence="5" id="KW-0747">Spliceosome</keyword>
<feature type="region of interest" description="Disordered" evidence="12">
    <location>
        <begin position="59"/>
        <end position="89"/>
    </location>
</feature>
<evidence type="ECO:0000256" key="2">
    <source>
        <dbReference type="ARBA" id="ARBA00008024"/>
    </source>
</evidence>
<evidence type="ECO:0000256" key="7">
    <source>
        <dbReference type="ARBA" id="ARBA00022833"/>
    </source>
</evidence>
<dbReference type="InterPro" id="IPR032297">
    <property type="entry name" value="Torus"/>
</dbReference>
<dbReference type="Pfam" id="PF16131">
    <property type="entry name" value="Torus"/>
    <property type="match status" value="1"/>
</dbReference>
<dbReference type="InterPro" id="IPR000504">
    <property type="entry name" value="RRM_dom"/>
</dbReference>
<keyword evidence="7 11" id="KW-0862">Zinc</keyword>
<dbReference type="GO" id="GO:0071006">
    <property type="term" value="C:U2-type catalytic step 1 spliceosome"/>
    <property type="evidence" value="ECO:0007669"/>
    <property type="project" value="TreeGrafter"/>
</dbReference>
<dbReference type="GO" id="GO:0036002">
    <property type="term" value="F:pre-mRNA binding"/>
    <property type="evidence" value="ECO:0007669"/>
    <property type="project" value="TreeGrafter"/>
</dbReference>
<feature type="compositionally biased region" description="Polar residues" evidence="12">
    <location>
        <begin position="63"/>
        <end position="89"/>
    </location>
</feature>
<proteinExistence type="inferred from homology"/>
<dbReference type="GO" id="GO:0017070">
    <property type="term" value="F:U6 snRNA binding"/>
    <property type="evidence" value="ECO:0007669"/>
    <property type="project" value="TreeGrafter"/>
</dbReference>
<evidence type="ECO:0000256" key="6">
    <source>
        <dbReference type="ARBA" id="ARBA00022771"/>
    </source>
</evidence>
<keyword evidence="10" id="KW-0539">Nucleus</keyword>
<keyword evidence="8" id="KW-0694">RNA-binding</keyword>
<dbReference type="GO" id="GO:0008380">
    <property type="term" value="P:RNA splicing"/>
    <property type="evidence" value="ECO:0007669"/>
    <property type="project" value="UniProtKB-KW"/>
</dbReference>
<comment type="similarity">
    <text evidence="2">Belongs to the RRM CWC2 family.</text>
</comment>
<evidence type="ECO:0000256" key="4">
    <source>
        <dbReference type="ARBA" id="ARBA00022723"/>
    </source>
</evidence>
<keyword evidence="3" id="KW-0507">mRNA processing</keyword>
<comment type="subcellular location">
    <subcellularLocation>
        <location evidence="1">Nucleus</location>
    </subcellularLocation>
</comment>
<evidence type="ECO:0000256" key="8">
    <source>
        <dbReference type="ARBA" id="ARBA00022884"/>
    </source>
</evidence>
<evidence type="ECO:0000259" key="13">
    <source>
        <dbReference type="PROSITE" id="PS50103"/>
    </source>
</evidence>
<organism evidence="14">
    <name type="scientific">Micromonas pusilla</name>
    <name type="common">Picoplanktonic green alga</name>
    <name type="synonym">Chromulina pusilla</name>
    <dbReference type="NCBI Taxonomy" id="38833"/>
    <lineage>
        <taxon>Eukaryota</taxon>
        <taxon>Viridiplantae</taxon>
        <taxon>Chlorophyta</taxon>
        <taxon>Mamiellophyceae</taxon>
        <taxon>Mamiellales</taxon>
        <taxon>Mamiellaceae</taxon>
        <taxon>Micromonas</taxon>
    </lineage>
</organism>
<keyword evidence="6 11" id="KW-0863">Zinc-finger</keyword>
<dbReference type="PANTHER" id="PTHR14089:SF2">
    <property type="entry name" value="PRE-MRNA-SPLICING FACTOR CWC2"/>
    <property type="match status" value="1"/>
</dbReference>
<dbReference type="PROSITE" id="PS50103">
    <property type="entry name" value="ZF_C3H1"/>
    <property type="match status" value="1"/>
</dbReference>
<dbReference type="CDD" id="cd12360">
    <property type="entry name" value="RRM_cwf2"/>
    <property type="match status" value="1"/>
</dbReference>
<keyword evidence="4 11" id="KW-0479">Metal-binding</keyword>
<feature type="domain" description="C3H1-type" evidence="13">
    <location>
        <begin position="92"/>
        <end position="119"/>
    </location>
</feature>
<dbReference type="PANTHER" id="PTHR14089">
    <property type="entry name" value="PRE-MRNA-SPLICING FACTOR RBM22"/>
    <property type="match status" value="1"/>
</dbReference>
<dbReference type="InterPro" id="IPR039171">
    <property type="entry name" value="Cwc2/Slt11"/>
</dbReference>
<protein>
    <recommendedName>
        <fullName evidence="13">C3H1-type domain-containing protein</fullName>
    </recommendedName>
</protein>
<feature type="zinc finger region" description="C3H1-type" evidence="11">
    <location>
        <begin position="92"/>
        <end position="119"/>
    </location>
</feature>
<dbReference type="InterPro" id="IPR035979">
    <property type="entry name" value="RBD_domain_sf"/>
</dbReference>
<evidence type="ECO:0000256" key="1">
    <source>
        <dbReference type="ARBA" id="ARBA00004123"/>
    </source>
</evidence>
<gene>
    <name evidence="14" type="ORF">MPUS1402_LOCUS4312</name>
</gene>
<dbReference type="EMBL" id="HBDY01005679">
    <property type="protein sequence ID" value="CAD8234598.1"/>
    <property type="molecule type" value="Transcribed_RNA"/>
</dbReference>
<evidence type="ECO:0000313" key="14">
    <source>
        <dbReference type="EMBL" id="CAD8234598.1"/>
    </source>
</evidence>
<dbReference type="GO" id="GO:0071007">
    <property type="term" value="C:U2-type catalytic step 2 spliceosome"/>
    <property type="evidence" value="ECO:0007669"/>
    <property type="project" value="TreeGrafter"/>
</dbReference>
<accession>A0A7R9TGT8</accession>
<dbReference type="Pfam" id="PF00076">
    <property type="entry name" value="RRM_1"/>
    <property type="match status" value="1"/>
</dbReference>
<keyword evidence="9" id="KW-0508">mRNA splicing</keyword>
<evidence type="ECO:0000256" key="11">
    <source>
        <dbReference type="PROSITE-ProRule" id="PRU00723"/>
    </source>
</evidence>
<dbReference type="Gene3D" id="3.30.70.330">
    <property type="match status" value="1"/>
</dbReference>
<reference evidence="14" key="1">
    <citation type="submission" date="2021-01" db="EMBL/GenBank/DDBJ databases">
        <authorList>
            <person name="Corre E."/>
            <person name="Pelletier E."/>
            <person name="Niang G."/>
            <person name="Scheremetjew M."/>
            <person name="Finn R."/>
            <person name="Kale V."/>
            <person name="Holt S."/>
            <person name="Cochrane G."/>
            <person name="Meng A."/>
            <person name="Brown T."/>
            <person name="Cohen L."/>
        </authorList>
    </citation>
    <scope>NUCLEOTIDE SEQUENCE</scope>
    <source>
        <strain evidence="14">RCC1614</strain>
    </source>
</reference>
<evidence type="ECO:0000256" key="12">
    <source>
        <dbReference type="SAM" id="MobiDB-lite"/>
    </source>
</evidence>
<name>A0A7R9TGT8_MICPS</name>
<dbReference type="InterPro" id="IPR012677">
    <property type="entry name" value="Nucleotide-bd_a/b_plait_sf"/>
</dbReference>
<dbReference type="InterPro" id="IPR034181">
    <property type="entry name" value="Cwc2_RRM"/>
</dbReference>
<dbReference type="InterPro" id="IPR000571">
    <property type="entry name" value="Znf_CCCH"/>
</dbReference>